<organism evidence="7 8">
    <name type="scientific">Flavobacterium swingsii</name>
    <dbReference type="NCBI Taxonomy" id="498292"/>
    <lineage>
        <taxon>Bacteria</taxon>
        <taxon>Pseudomonadati</taxon>
        <taxon>Bacteroidota</taxon>
        <taxon>Flavobacteriia</taxon>
        <taxon>Flavobacteriales</taxon>
        <taxon>Flavobacteriaceae</taxon>
        <taxon>Flavobacterium</taxon>
    </lineage>
</organism>
<comment type="similarity">
    <text evidence="2">Belongs to the TMEM86 family.</text>
</comment>
<evidence type="ECO:0000313" key="7">
    <source>
        <dbReference type="EMBL" id="SFA89131.1"/>
    </source>
</evidence>
<evidence type="ECO:0000256" key="4">
    <source>
        <dbReference type="ARBA" id="ARBA00022989"/>
    </source>
</evidence>
<keyword evidence="5 6" id="KW-0472">Membrane</keyword>
<feature type="transmembrane region" description="Helical" evidence="6">
    <location>
        <begin position="12"/>
        <end position="33"/>
    </location>
</feature>
<dbReference type="STRING" id="498292.SAMN05660845_0831"/>
<feature type="transmembrane region" description="Helical" evidence="6">
    <location>
        <begin position="63"/>
        <end position="82"/>
    </location>
</feature>
<dbReference type="RefSeq" id="WP_091474250.1">
    <property type="nucleotide sequence ID" value="NZ_FOJT01000002.1"/>
</dbReference>
<evidence type="ECO:0000313" key="8">
    <source>
        <dbReference type="Proteomes" id="UP000199604"/>
    </source>
</evidence>
<feature type="transmembrane region" description="Helical" evidence="6">
    <location>
        <begin position="174"/>
        <end position="195"/>
    </location>
</feature>
<gene>
    <name evidence="7" type="ORF">SAMN05660845_0831</name>
</gene>
<dbReference type="AlphaFoldDB" id="A0A1I0WKI9"/>
<comment type="subcellular location">
    <subcellularLocation>
        <location evidence="1">Membrane</location>
        <topology evidence="1">Multi-pass membrane protein</topology>
    </subcellularLocation>
</comment>
<accession>A0A1I0WKI9</accession>
<keyword evidence="4 6" id="KW-1133">Transmembrane helix</keyword>
<dbReference type="Pfam" id="PF07947">
    <property type="entry name" value="YhhN"/>
    <property type="match status" value="1"/>
</dbReference>
<proteinExistence type="inferred from homology"/>
<dbReference type="GO" id="GO:0016020">
    <property type="term" value="C:membrane"/>
    <property type="evidence" value="ECO:0007669"/>
    <property type="project" value="UniProtKB-SubCell"/>
</dbReference>
<evidence type="ECO:0000256" key="2">
    <source>
        <dbReference type="ARBA" id="ARBA00007375"/>
    </source>
</evidence>
<name>A0A1I0WKI9_9FLAO</name>
<dbReference type="InterPro" id="IPR012506">
    <property type="entry name" value="TMEM86B-like"/>
</dbReference>
<evidence type="ECO:0000256" key="3">
    <source>
        <dbReference type="ARBA" id="ARBA00022692"/>
    </source>
</evidence>
<feature type="transmembrane region" description="Helical" evidence="6">
    <location>
        <begin position="144"/>
        <end position="167"/>
    </location>
</feature>
<feature type="transmembrane region" description="Helical" evidence="6">
    <location>
        <begin position="88"/>
        <end position="107"/>
    </location>
</feature>
<sequence>MKNKVINIKSTNEVNVLILLFFVVTLAEVIAEFFSFPSFIYLLKPLICPILIVIYWKSSAKRNIYFILALIFGFTANIFFIAKDFSSILLGSLFFMFYRILIIYLVIKIVKVKNYLPVFLGIIPFAIVFLYVTSLTIDMIRDGFYIYIMQVLLMSFLGGFSLANYIIYNNKMNFWLLISSILFTLIQFIITLKLYYINMFIFQPIAMIFYSIAQFSLYKFMILSEKN</sequence>
<keyword evidence="3 6" id="KW-0812">Transmembrane</keyword>
<reference evidence="8" key="1">
    <citation type="submission" date="2016-10" db="EMBL/GenBank/DDBJ databases">
        <authorList>
            <person name="Varghese N."/>
            <person name="Submissions S."/>
        </authorList>
    </citation>
    <scope>NUCLEOTIDE SEQUENCE [LARGE SCALE GENOMIC DNA]</scope>
    <source>
        <strain evidence="8">DSM 21789</strain>
    </source>
</reference>
<dbReference type="Proteomes" id="UP000199604">
    <property type="component" value="Unassembled WGS sequence"/>
</dbReference>
<keyword evidence="8" id="KW-1185">Reference proteome</keyword>
<feature type="transmembrane region" description="Helical" evidence="6">
    <location>
        <begin position="114"/>
        <end position="132"/>
    </location>
</feature>
<feature type="transmembrane region" description="Helical" evidence="6">
    <location>
        <begin position="39"/>
        <end position="56"/>
    </location>
</feature>
<dbReference type="OrthoDB" id="1376254at2"/>
<evidence type="ECO:0000256" key="6">
    <source>
        <dbReference type="SAM" id="Phobius"/>
    </source>
</evidence>
<protein>
    <submittedName>
        <fullName evidence="7">YhhN-like protein</fullName>
    </submittedName>
</protein>
<evidence type="ECO:0000256" key="5">
    <source>
        <dbReference type="ARBA" id="ARBA00023136"/>
    </source>
</evidence>
<feature type="transmembrane region" description="Helical" evidence="6">
    <location>
        <begin position="201"/>
        <end position="221"/>
    </location>
</feature>
<evidence type="ECO:0000256" key="1">
    <source>
        <dbReference type="ARBA" id="ARBA00004141"/>
    </source>
</evidence>
<dbReference type="EMBL" id="FOJT01000002">
    <property type="protein sequence ID" value="SFA89131.1"/>
    <property type="molecule type" value="Genomic_DNA"/>
</dbReference>